<sequence>PQQPQSSPQALPQGAEFPTHLFQQVLDTCFALTRRVENLEHDKAAQKLEIIKLKPRVERLKRANKGRMIDDLNKDKGIKLVVDQVKDADTAKTEGRHVAEQAEKQAEIYHLDLDHPSKVLSMQEDDSEVQEVVEVVTTSKLITEVVTAATS</sequence>
<evidence type="ECO:0000313" key="1">
    <source>
        <dbReference type="EMBL" id="GFD19122.1"/>
    </source>
</evidence>
<reference evidence="1" key="1">
    <citation type="journal article" date="2019" name="Sci. Rep.">
        <title>Draft genome of Tanacetum cinerariifolium, the natural source of mosquito coil.</title>
        <authorList>
            <person name="Yamashiro T."/>
            <person name="Shiraishi A."/>
            <person name="Satake H."/>
            <person name="Nakayama K."/>
        </authorList>
    </citation>
    <scope>NUCLEOTIDE SEQUENCE</scope>
</reference>
<comment type="caution">
    <text evidence="1">The sequence shown here is derived from an EMBL/GenBank/DDBJ whole genome shotgun (WGS) entry which is preliminary data.</text>
</comment>
<name>A0A699U883_TANCI</name>
<gene>
    <name evidence="1" type="ORF">Tci_891091</name>
</gene>
<protein>
    <submittedName>
        <fullName evidence="1">Uncharacterized protein</fullName>
    </submittedName>
</protein>
<organism evidence="1">
    <name type="scientific">Tanacetum cinerariifolium</name>
    <name type="common">Dalmatian daisy</name>
    <name type="synonym">Chrysanthemum cinerariifolium</name>
    <dbReference type="NCBI Taxonomy" id="118510"/>
    <lineage>
        <taxon>Eukaryota</taxon>
        <taxon>Viridiplantae</taxon>
        <taxon>Streptophyta</taxon>
        <taxon>Embryophyta</taxon>
        <taxon>Tracheophyta</taxon>
        <taxon>Spermatophyta</taxon>
        <taxon>Magnoliopsida</taxon>
        <taxon>eudicotyledons</taxon>
        <taxon>Gunneridae</taxon>
        <taxon>Pentapetalae</taxon>
        <taxon>asterids</taxon>
        <taxon>campanulids</taxon>
        <taxon>Asterales</taxon>
        <taxon>Asteraceae</taxon>
        <taxon>Asteroideae</taxon>
        <taxon>Anthemideae</taxon>
        <taxon>Anthemidinae</taxon>
        <taxon>Tanacetum</taxon>
    </lineage>
</organism>
<feature type="non-terminal residue" evidence="1">
    <location>
        <position position="1"/>
    </location>
</feature>
<accession>A0A699U883</accession>
<dbReference type="EMBL" id="BKCJ011312228">
    <property type="protein sequence ID" value="GFD19122.1"/>
    <property type="molecule type" value="Genomic_DNA"/>
</dbReference>
<proteinExistence type="predicted"/>
<dbReference type="AlphaFoldDB" id="A0A699U883"/>